<dbReference type="InterPro" id="IPR010985">
    <property type="entry name" value="Ribbon_hlx_hlx"/>
</dbReference>
<sequence length="127" mass="14186">MNDILEYKSYYATVHFSAEDEVFFGKLIGINDVVSFEGATVVSLKKAFREAVDDYLAACAALGKDPEKTYKGSFNVRISSELHREAALNAAQRNMSLNDFVRYALDYMMHKSPDSNNGLSAHSAYLK</sequence>
<dbReference type="EMBL" id="FNNO01000009">
    <property type="protein sequence ID" value="SDX09155.1"/>
    <property type="molecule type" value="Genomic_DNA"/>
</dbReference>
<dbReference type="InterPro" id="IPR008651">
    <property type="entry name" value="Uncharacterised_HicB"/>
</dbReference>
<dbReference type="Pfam" id="PF05534">
    <property type="entry name" value="HicB"/>
    <property type="match status" value="1"/>
</dbReference>
<proteinExistence type="predicted"/>
<gene>
    <name evidence="1" type="ORF">SAMN05444410_10910</name>
</gene>
<dbReference type="SUPFAM" id="SSF143100">
    <property type="entry name" value="TTHA1013/TTHA0281-like"/>
    <property type="match status" value="1"/>
</dbReference>
<evidence type="ECO:0000313" key="1">
    <source>
        <dbReference type="EMBL" id="SDX09155.1"/>
    </source>
</evidence>
<dbReference type="GO" id="GO:0006355">
    <property type="term" value="P:regulation of DNA-templated transcription"/>
    <property type="evidence" value="ECO:0007669"/>
    <property type="project" value="InterPro"/>
</dbReference>
<protein>
    <submittedName>
        <fullName evidence="1">Predicted nuclease of the RNAse H fold, HicB family</fullName>
    </submittedName>
</protein>
<keyword evidence="2" id="KW-1185">Reference proteome</keyword>
<accession>A0A8X8IHU0</accession>
<comment type="caution">
    <text evidence="1">The sequence shown here is derived from an EMBL/GenBank/DDBJ whole genome shotgun (WGS) entry which is preliminary data.</text>
</comment>
<reference evidence="1 2" key="1">
    <citation type="submission" date="2016-10" db="EMBL/GenBank/DDBJ databases">
        <authorList>
            <person name="Varghese N."/>
            <person name="Submissions S."/>
        </authorList>
    </citation>
    <scope>NUCLEOTIDE SEQUENCE [LARGE SCALE GENOMIC DNA]</scope>
    <source>
        <strain evidence="1 2">DSM 25353</strain>
    </source>
</reference>
<dbReference type="RefSeq" id="WP_092724021.1">
    <property type="nucleotide sequence ID" value="NZ_FNNO01000009.1"/>
</dbReference>
<name>A0A8X8IHU0_9BACT</name>
<evidence type="ECO:0000313" key="2">
    <source>
        <dbReference type="Proteomes" id="UP000198711"/>
    </source>
</evidence>
<organism evidence="1 2">
    <name type="scientific">Hydrobacter penzbergensis</name>
    <dbReference type="NCBI Taxonomy" id="1235997"/>
    <lineage>
        <taxon>Bacteria</taxon>
        <taxon>Pseudomonadati</taxon>
        <taxon>Bacteroidota</taxon>
        <taxon>Chitinophagia</taxon>
        <taxon>Chitinophagales</taxon>
        <taxon>Chitinophagaceae</taxon>
        <taxon>Hydrobacter</taxon>
    </lineage>
</organism>
<dbReference type="SUPFAM" id="SSF47598">
    <property type="entry name" value="Ribbon-helix-helix"/>
    <property type="match status" value="1"/>
</dbReference>
<dbReference type="InterPro" id="IPR035069">
    <property type="entry name" value="TTHA1013/TTHA0281-like"/>
</dbReference>
<dbReference type="Proteomes" id="UP000198711">
    <property type="component" value="Unassembled WGS sequence"/>
</dbReference>
<dbReference type="AlphaFoldDB" id="A0A8X8IHU0"/>